<evidence type="ECO:0000313" key="2">
    <source>
        <dbReference type="Proteomes" id="UP000035721"/>
    </source>
</evidence>
<proteinExistence type="predicted"/>
<dbReference type="STRING" id="1194083.BN12_2040007"/>
<dbReference type="EMBL" id="CAJB01000118">
    <property type="protein sequence ID" value="CCH77607.1"/>
    <property type="molecule type" value="Genomic_DNA"/>
</dbReference>
<reference evidence="1 2" key="1">
    <citation type="journal article" date="2013" name="ISME J.">
        <title>A metabolic model for members of the genus Tetrasphaera involved in enhanced biological phosphorus removal.</title>
        <authorList>
            <person name="Kristiansen R."/>
            <person name="Nguyen H.T.T."/>
            <person name="Saunders A.M."/>
            <person name="Nielsen J.L."/>
            <person name="Wimmer R."/>
            <person name="Le V.Q."/>
            <person name="McIlroy S.J."/>
            <person name="Petrovski S."/>
            <person name="Seviour R.J."/>
            <person name="Calteau A."/>
            <person name="Nielsen K.L."/>
            <person name="Nielsen P.H."/>
        </authorList>
    </citation>
    <scope>NUCLEOTIDE SEQUENCE [LARGE SCALE GENOMIC DNA]</scope>
    <source>
        <strain evidence="1 2">T1-X7</strain>
    </source>
</reference>
<dbReference type="AlphaFoldDB" id="A0A077LXI0"/>
<accession>A0A077LXI0</accession>
<organism evidence="1 2">
    <name type="scientific">Nostocoides japonicum T1-X7</name>
    <dbReference type="NCBI Taxonomy" id="1194083"/>
    <lineage>
        <taxon>Bacteria</taxon>
        <taxon>Bacillati</taxon>
        <taxon>Actinomycetota</taxon>
        <taxon>Actinomycetes</taxon>
        <taxon>Micrococcales</taxon>
        <taxon>Intrasporangiaceae</taxon>
        <taxon>Nostocoides</taxon>
    </lineage>
</organism>
<protein>
    <submittedName>
        <fullName evidence="1">Uncharacterized protein</fullName>
    </submittedName>
</protein>
<name>A0A077LXI0_9MICO</name>
<evidence type="ECO:0000313" key="1">
    <source>
        <dbReference type="EMBL" id="CCH77607.1"/>
    </source>
</evidence>
<dbReference type="Proteomes" id="UP000035721">
    <property type="component" value="Unassembled WGS sequence"/>
</dbReference>
<sequence>MLAAIARACPSPGLVVAHGLPDAPGRPLLADRPLVDGSSAAYVCRGFVCDAPVTTPEALRSLLGVSPG</sequence>
<gene>
    <name evidence="1" type="ORF">BN12_2040007</name>
</gene>
<keyword evidence="2" id="KW-1185">Reference proteome</keyword>
<comment type="caution">
    <text evidence="1">The sequence shown here is derived from an EMBL/GenBank/DDBJ whole genome shotgun (WGS) entry which is preliminary data.</text>
</comment>